<dbReference type="EMBL" id="BAABME010005778">
    <property type="protein sequence ID" value="GAA0166584.1"/>
    <property type="molecule type" value="Genomic_DNA"/>
</dbReference>
<dbReference type="PANTHER" id="PTHR11439">
    <property type="entry name" value="GAG-POL-RELATED RETROTRANSPOSON"/>
    <property type="match status" value="1"/>
</dbReference>
<evidence type="ECO:0008006" key="3">
    <source>
        <dbReference type="Google" id="ProtNLM"/>
    </source>
</evidence>
<evidence type="ECO:0000313" key="2">
    <source>
        <dbReference type="Proteomes" id="UP001454036"/>
    </source>
</evidence>
<dbReference type="Proteomes" id="UP001454036">
    <property type="component" value="Unassembled WGS sequence"/>
</dbReference>
<protein>
    <recommendedName>
        <fullName evidence="3">Retrovirus-related Pol polyprotein from transposon TNT 1-94</fullName>
    </recommendedName>
</protein>
<accession>A0AAV3QS79</accession>
<reference evidence="1 2" key="1">
    <citation type="submission" date="2024-01" db="EMBL/GenBank/DDBJ databases">
        <title>The complete chloroplast genome sequence of Lithospermum erythrorhizon: insights into the phylogenetic relationship among Boraginaceae species and the maternal lineages of purple gromwells.</title>
        <authorList>
            <person name="Okada T."/>
            <person name="Watanabe K."/>
        </authorList>
    </citation>
    <scope>NUCLEOTIDE SEQUENCE [LARGE SCALE GENOMIC DNA]</scope>
</reference>
<organism evidence="1 2">
    <name type="scientific">Lithospermum erythrorhizon</name>
    <name type="common">Purple gromwell</name>
    <name type="synonym">Lithospermum officinale var. erythrorhizon</name>
    <dbReference type="NCBI Taxonomy" id="34254"/>
    <lineage>
        <taxon>Eukaryota</taxon>
        <taxon>Viridiplantae</taxon>
        <taxon>Streptophyta</taxon>
        <taxon>Embryophyta</taxon>
        <taxon>Tracheophyta</taxon>
        <taxon>Spermatophyta</taxon>
        <taxon>Magnoliopsida</taxon>
        <taxon>eudicotyledons</taxon>
        <taxon>Gunneridae</taxon>
        <taxon>Pentapetalae</taxon>
        <taxon>asterids</taxon>
        <taxon>lamiids</taxon>
        <taxon>Boraginales</taxon>
        <taxon>Boraginaceae</taxon>
        <taxon>Boraginoideae</taxon>
        <taxon>Lithospermeae</taxon>
        <taxon>Lithospermum</taxon>
    </lineage>
</organism>
<comment type="caution">
    <text evidence="1">The sequence shown here is derived from an EMBL/GenBank/DDBJ whole genome shotgun (WGS) entry which is preliminary data.</text>
</comment>
<sequence>MKDLGATKKILEMEIFKDRSRRKLFLSQKCYIEKILSRFRMATTNPIDTPSASNAHLYVAFAPKSSEEKEYVARVPYTSAVGSLMYVMTYTRPDLAHVVSVVSSFMGEPEKEHWQDEKRIFCYLRGTSDIGLNYGCNNLL</sequence>
<gene>
    <name evidence="1" type="ORF">LIER_21706</name>
</gene>
<keyword evidence="2" id="KW-1185">Reference proteome</keyword>
<evidence type="ECO:0000313" key="1">
    <source>
        <dbReference type="EMBL" id="GAA0166584.1"/>
    </source>
</evidence>
<dbReference type="AlphaFoldDB" id="A0AAV3QS79"/>
<proteinExistence type="predicted"/>
<name>A0AAV3QS79_LITER</name>
<dbReference type="PANTHER" id="PTHR11439:SF467">
    <property type="entry name" value="INTEGRASE CATALYTIC DOMAIN-CONTAINING PROTEIN"/>
    <property type="match status" value="1"/>
</dbReference>